<reference evidence="17" key="1">
    <citation type="submission" date="2011-10" db="EMBL/GenBank/DDBJ databases">
        <authorList>
            <consortium name="Soft-shell Turtle Genome Consortium"/>
        </authorList>
    </citation>
    <scope>NUCLEOTIDE SEQUENCE [LARGE SCALE GENOMIC DNA]</scope>
    <source>
        <strain evidence="17">Daiwa-1</strain>
    </source>
</reference>
<dbReference type="EMBL" id="AGCU01087334">
    <property type="status" value="NOT_ANNOTATED_CDS"/>
    <property type="molecule type" value="Genomic_DNA"/>
</dbReference>
<evidence type="ECO:0000256" key="13">
    <source>
        <dbReference type="SAM" id="Phobius"/>
    </source>
</evidence>
<evidence type="ECO:0000256" key="10">
    <source>
        <dbReference type="ARBA" id="ARBA00023224"/>
    </source>
</evidence>
<feature type="domain" description="G-protein coupled receptors family 3 profile" evidence="15">
    <location>
        <begin position="573"/>
        <end position="835"/>
    </location>
</feature>
<evidence type="ECO:0000256" key="14">
    <source>
        <dbReference type="SAM" id="SignalP"/>
    </source>
</evidence>
<dbReference type="InterPro" id="IPR001828">
    <property type="entry name" value="ANF_lig-bd_rcpt"/>
</dbReference>
<evidence type="ECO:0000256" key="11">
    <source>
        <dbReference type="ARBA" id="ARBA00038492"/>
    </source>
</evidence>
<evidence type="ECO:0000256" key="9">
    <source>
        <dbReference type="ARBA" id="ARBA00023180"/>
    </source>
</evidence>
<dbReference type="STRING" id="13735.ENSPSIP00000004734"/>
<evidence type="ECO:0000256" key="6">
    <source>
        <dbReference type="ARBA" id="ARBA00023040"/>
    </source>
</evidence>
<dbReference type="OMA" id="EDWAIST"/>
<feature type="chain" id="PRO_5003901527" evidence="14">
    <location>
        <begin position="24"/>
        <end position="845"/>
    </location>
</feature>
<dbReference type="Pfam" id="PF07562">
    <property type="entry name" value="NCD3G"/>
    <property type="match status" value="1"/>
</dbReference>
<feature type="signal peptide" evidence="14">
    <location>
        <begin position="1"/>
        <end position="23"/>
    </location>
</feature>
<evidence type="ECO:0000256" key="8">
    <source>
        <dbReference type="ARBA" id="ARBA00023170"/>
    </source>
</evidence>
<dbReference type="Pfam" id="PF01094">
    <property type="entry name" value="ANF_receptor"/>
    <property type="match status" value="1"/>
</dbReference>
<dbReference type="InterPro" id="IPR000337">
    <property type="entry name" value="GPCR_3"/>
</dbReference>
<dbReference type="PANTHER" id="PTHR24061">
    <property type="entry name" value="CALCIUM-SENSING RECEPTOR-RELATED"/>
    <property type="match status" value="1"/>
</dbReference>
<dbReference type="PROSITE" id="PS50259">
    <property type="entry name" value="G_PROTEIN_RECEP_F3_4"/>
    <property type="match status" value="1"/>
</dbReference>
<evidence type="ECO:0000256" key="7">
    <source>
        <dbReference type="ARBA" id="ARBA00023136"/>
    </source>
</evidence>
<dbReference type="PRINTS" id="PR00592">
    <property type="entry name" value="CASENSINGR"/>
</dbReference>
<gene>
    <name evidence="16" type="primary">TAS1R1</name>
</gene>
<dbReference type="GO" id="GO:0008527">
    <property type="term" value="F:taste receptor activity"/>
    <property type="evidence" value="ECO:0007669"/>
    <property type="project" value="Ensembl"/>
</dbReference>
<dbReference type="PROSITE" id="PS00981">
    <property type="entry name" value="G_PROTEIN_RECEP_F3_3"/>
    <property type="match status" value="1"/>
</dbReference>
<dbReference type="FunFam" id="3.40.50.2300:FF:000016">
    <property type="entry name" value="Taste 1 receptor member 2"/>
    <property type="match status" value="1"/>
</dbReference>
<evidence type="ECO:0000313" key="17">
    <source>
        <dbReference type="Proteomes" id="UP000007267"/>
    </source>
</evidence>
<evidence type="ECO:0000256" key="3">
    <source>
        <dbReference type="ARBA" id="ARBA00022692"/>
    </source>
</evidence>
<keyword evidence="17" id="KW-1185">Reference proteome</keyword>
<evidence type="ECO:0000256" key="5">
    <source>
        <dbReference type="ARBA" id="ARBA00022989"/>
    </source>
</evidence>
<feature type="transmembrane region" description="Helical" evidence="13">
    <location>
        <begin position="793"/>
        <end position="813"/>
    </location>
</feature>
<feature type="region of interest" description="Disordered" evidence="12">
    <location>
        <begin position="338"/>
        <end position="367"/>
    </location>
</feature>
<reference evidence="16" key="4">
    <citation type="submission" date="2025-09" db="UniProtKB">
        <authorList>
            <consortium name="Ensembl"/>
        </authorList>
    </citation>
    <scope>IDENTIFICATION</scope>
</reference>
<keyword evidence="3 13" id="KW-0812">Transmembrane</keyword>
<name>K7F9M4_PELSI</name>
<keyword evidence="2" id="KW-1003">Cell membrane</keyword>
<dbReference type="Proteomes" id="UP000007267">
    <property type="component" value="Unassembled WGS sequence"/>
</dbReference>
<sequence length="845" mass="92884">VMHSPPFLLYWYLLASCYGAFRCQNTDLSSEFRMDGDYTIAGFFQMHSYSATAKPRPEVDICDSAGSVNSHGYHLFQAMRFAIEQINNSSSLLPNVTLGYEMFDTCSESANLHATLSILAPSGQHPVEVLSDFTRYQPKAVALIGPDSSQFTLTTAAILSIFLMPEISYEASNEMLSLKRTYPSFLRTIPSDRLQVEALVLLLQEFGWNWIAVVGSDDAYGRNGIKTLQEVMGKHDICAAFQGVIPAKRGTSRQELKEMVRVLLGTGVNVTIVFSNEYSAKDFFEVVGQANVTDKVWLGTEAWSLASVVWGIPGIHRIGSVIGLSVKQAKLPGLEEFESAHGTPDQPQAATCAPAPDATGSSRTDSTHQSCNRVCTSCSFQADAPQAFDIWASFNVYSAAFAVAHGLHDLLGCGMGACSKDKVYPWQLLEKIKRVNFSLQDSQVQFDASGDPLTGYDLIAWKWTGQTWAFDVIGSFLREPDRLIIAREGILWHAAGNQVPVSTCSQLCAEGEKRLQVGFHQCCFDCAACPAGTFLNSSDLYNCQPCGTDQWAPVGSEICFNRTTEFLSWDEPVSWALLAAITLLLLLLAGTAVLFAQNLPTPVVKSAGGRSCFLMLGTLICACCSLYCYFGEPTRPACLLRLPVYSISFTVCLSCIATRSFQIVCVFKLASKWPAFYGAWVRHSGPSLFIAACTATQLVVCLVSLSTSPSVPRKDYTTEDTLIILQCSEDSSSWGLLYNTLLSICCFVISYLGKDLPENYNEAKCVTFSLLINFVCFICYLATWVFYQGKYLAAITVLSNLCTLAGLFGGYFLPKGYIILFRTELNTTEHFQLSIQSYTQKKNSD</sequence>
<dbReference type="FunFam" id="2.10.50.30:FF:000004">
    <property type="entry name" value="Taste receptor type 1 member 3-like protein"/>
    <property type="match status" value="1"/>
</dbReference>
<feature type="transmembrane region" description="Helical" evidence="13">
    <location>
        <begin position="688"/>
        <end position="707"/>
    </location>
</feature>
<proteinExistence type="inferred from homology"/>
<feature type="transmembrane region" description="Helical" evidence="13">
    <location>
        <begin position="642"/>
        <end position="667"/>
    </location>
</feature>
<evidence type="ECO:0000313" key="16">
    <source>
        <dbReference type="Ensembl" id="ENSPSIP00000004734.1"/>
    </source>
</evidence>
<dbReference type="CDD" id="cd06363">
    <property type="entry name" value="PBP1_taste_receptor"/>
    <property type="match status" value="1"/>
</dbReference>
<dbReference type="GeneTree" id="ENSGT00940000161264"/>
<dbReference type="GO" id="GO:0050917">
    <property type="term" value="P:sensory perception of umami taste"/>
    <property type="evidence" value="ECO:0007669"/>
    <property type="project" value="Ensembl"/>
</dbReference>
<dbReference type="SUPFAM" id="SSF53822">
    <property type="entry name" value="Periplasmic binding protein-like I"/>
    <property type="match status" value="1"/>
</dbReference>
<dbReference type="Gene3D" id="3.40.50.2300">
    <property type="match status" value="2"/>
</dbReference>
<dbReference type="InterPro" id="IPR000068">
    <property type="entry name" value="GPCR_3_Ca_sens_rcpt-rel"/>
</dbReference>
<dbReference type="InterPro" id="IPR017978">
    <property type="entry name" value="GPCR_3_C"/>
</dbReference>
<protein>
    <submittedName>
        <fullName evidence="16">Taste 1 receptor member 1</fullName>
    </submittedName>
</protein>
<keyword evidence="10" id="KW-0807">Transducer</keyword>
<reference evidence="16" key="3">
    <citation type="submission" date="2025-08" db="UniProtKB">
        <authorList>
            <consortium name="Ensembl"/>
        </authorList>
    </citation>
    <scope>IDENTIFICATION</scope>
</reference>
<keyword evidence="6" id="KW-0297">G-protein coupled receptor</keyword>
<dbReference type="EMBL" id="AGCU01087333">
    <property type="status" value="NOT_ANNOTATED_CDS"/>
    <property type="molecule type" value="Genomic_DNA"/>
</dbReference>
<accession>K7F9M4</accession>
<keyword evidence="7 13" id="KW-0472">Membrane</keyword>
<dbReference type="GO" id="GO:0005886">
    <property type="term" value="C:plasma membrane"/>
    <property type="evidence" value="ECO:0007669"/>
    <property type="project" value="UniProtKB-SubCell"/>
</dbReference>
<dbReference type="GO" id="GO:0004930">
    <property type="term" value="F:G protein-coupled receptor activity"/>
    <property type="evidence" value="ECO:0007669"/>
    <property type="project" value="UniProtKB-KW"/>
</dbReference>
<dbReference type="InterPro" id="IPR011500">
    <property type="entry name" value="GPCR_3_9-Cys_dom"/>
</dbReference>
<dbReference type="Ensembl" id="ENSPSIT00000004761.1">
    <property type="protein sequence ID" value="ENSPSIP00000004734.1"/>
    <property type="gene ID" value="ENSPSIG00000004422.1"/>
</dbReference>
<comment type="subcellular location">
    <subcellularLocation>
        <location evidence="1">Cell membrane</location>
        <topology evidence="1">Multi-pass membrane protein</topology>
    </subcellularLocation>
</comment>
<dbReference type="PROSITE" id="PS00980">
    <property type="entry name" value="G_PROTEIN_RECEP_F3_2"/>
    <property type="match status" value="1"/>
</dbReference>
<evidence type="ECO:0000256" key="12">
    <source>
        <dbReference type="SAM" id="MobiDB-lite"/>
    </source>
</evidence>
<dbReference type="Gene3D" id="2.10.50.30">
    <property type="entry name" value="GPCR, family 3, nine cysteines domain"/>
    <property type="match status" value="1"/>
</dbReference>
<keyword evidence="5 13" id="KW-1133">Transmembrane helix</keyword>
<dbReference type="InterPro" id="IPR038550">
    <property type="entry name" value="GPCR_3_9-Cys_sf"/>
</dbReference>
<feature type="transmembrane region" description="Helical" evidence="13">
    <location>
        <begin position="736"/>
        <end position="753"/>
    </location>
</feature>
<evidence type="ECO:0000256" key="1">
    <source>
        <dbReference type="ARBA" id="ARBA00004651"/>
    </source>
</evidence>
<dbReference type="Pfam" id="PF00003">
    <property type="entry name" value="7tm_3"/>
    <property type="match status" value="1"/>
</dbReference>
<evidence type="ECO:0000256" key="4">
    <source>
        <dbReference type="ARBA" id="ARBA00022729"/>
    </source>
</evidence>
<dbReference type="InterPro" id="IPR017979">
    <property type="entry name" value="GPCR_3_CS"/>
</dbReference>
<keyword evidence="9" id="KW-0325">Glycoprotein</keyword>
<evidence type="ECO:0000259" key="15">
    <source>
        <dbReference type="PROSITE" id="PS50259"/>
    </source>
</evidence>
<feature type="transmembrane region" description="Helical" evidence="13">
    <location>
        <begin position="608"/>
        <end position="630"/>
    </location>
</feature>
<keyword evidence="4 14" id="KW-0732">Signal</keyword>
<dbReference type="PANTHER" id="PTHR24061:SF3">
    <property type="entry name" value="TASTE RECEPTOR TYPE 1 MEMBER 1"/>
    <property type="match status" value="1"/>
</dbReference>
<dbReference type="InterPro" id="IPR028082">
    <property type="entry name" value="Peripla_BP_I"/>
</dbReference>
<reference evidence="17" key="2">
    <citation type="journal article" date="2013" name="Nat. Genet.">
        <title>The draft genomes of soft-shell turtle and green sea turtle yield insights into the development and evolution of the turtle-specific body plan.</title>
        <authorList>
            <person name="Wang Z."/>
            <person name="Pascual-Anaya J."/>
            <person name="Zadissa A."/>
            <person name="Li W."/>
            <person name="Niimura Y."/>
            <person name="Huang Z."/>
            <person name="Li C."/>
            <person name="White S."/>
            <person name="Xiong Z."/>
            <person name="Fang D."/>
            <person name="Wang B."/>
            <person name="Ming Y."/>
            <person name="Chen Y."/>
            <person name="Zheng Y."/>
            <person name="Kuraku S."/>
            <person name="Pignatelli M."/>
            <person name="Herrero J."/>
            <person name="Beal K."/>
            <person name="Nozawa M."/>
            <person name="Li Q."/>
            <person name="Wang J."/>
            <person name="Zhang H."/>
            <person name="Yu L."/>
            <person name="Shigenobu S."/>
            <person name="Wang J."/>
            <person name="Liu J."/>
            <person name="Flicek P."/>
            <person name="Searle S."/>
            <person name="Wang J."/>
            <person name="Kuratani S."/>
            <person name="Yin Y."/>
            <person name="Aken B."/>
            <person name="Zhang G."/>
            <person name="Irie N."/>
        </authorList>
    </citation>
    <scope>NUCLEOTIDE SEQUENCE [LARGE SCALE GENOMIC DNA]</scope>
    <source>
        <strain evidence="17">Daiwa-1</strain>
    </source>
</reference>
<organism evidence="16 17">
    <name type="scientific">Pelodiscus sinensis</name>
    <name type="common">Chinese softshell turtle</name>
    <name type="synonym">Trionyx sinensis</name>
    <dbReference type="NCBI Taxonomy" id="13735"/>
    <lineage>
        <taxon>Eukaryota</taxon>
        <taxon>Metazoa</taxon>
        <taxon>Chordata</taxon>
        <taxon>Craniata</taxon>
        <taxon>Vertebrata</taxon>
        <taxon>Euteleostomi</taxon>
        <taxon>Archelosauria</taxon>
        <taxon>Testudinata</taxon>
        <taxon>Testudines</taxon>
        <taxon>Cryptodira</taxon>
        <taxon>Trionychia</taxon>
        <taxon>Trionychidae</taxon>
        <taxon>Pelodiscus</taxon>
    </lineage>
</organism>
<dbReference type="PRINTS" id="PR00248">
    <property type="entry name" value="GPCRMGR"/>
</dbReference>
<keyword evidence="8" id="KW-0675">Receptor</keyword>
<comment type="similarity">
    <text evidence="11">Belongs to the G-protein coupled receptor 3 family. TAS1R subfamily.</text>
</comment>
<evidence type="ECO:0000256" key="2">
    <source>
        <dbReference type="ARBA" id="ARBA00022475"/>
    </source>
</evidence>
<dbReference type="AlphaFoldDB" id="K7F9M4"/>
<dbReference type="eggNOG" id="KOG1056">
    <property type="taxonomic scope" value="Eukaryota"/>
</dbReference>
<feature type="transmembrane region" description="Helical" evidence="13">
    <location>
        <begin position="575"/>
        <end position="596"/>
    </location>
</feature>
<dbReference type="HOGENOM" id="CLU_005389_5_1_1"/>
<feature type="transmembrane region" description="Helical" evidence="13">
    <location>
        <begin position="765"/>
        <end position="787"/>
    </location>
</feature>